<accession>A0A4Z2D5B0</accession>
<comment type="caution">
    <text evidence="2">The sequence shown here is derived from an EMBL/GenBank/DDBJ whole genome shotgun (WGS) entry which is preliminary data.</text>
</comment>
<organism evidence="2 3">
    <name type="scientific">Schistosoma japonicum</name>
    <name type="common">Blood fluke</name>
    <dbReference type="NCBI Taxonomy" id="6182"/>
    <lineage>
        <taxon>Eukaryota</taxon>
        <taxon>Metazoa</taxon>
        <taxon>Spiralia</taxon>
        <taxon>Lophotrochozoa</taxon>
        <taxon>Platyhelminthes</taxon>
        <taxon>Trematoda</taxon>
        <taxon>Digenea</taxon>
        <taxon>Strigeidida</taxon>
        <taxon>Schistosomatoidea</taxon>
        <taxon>Schistosomatidae</taxon>
        <taxon>Schistosoma</taxon>
    </lineage>
</organism>
<dbReference type="Pfam" id="PF15253">
    <property type="entry name" value="STIL_N"/>
    <property type="match status" value="1"/>
</dbReference>
<keyword evidence="3" id="KW-1185">Reference proteome</keyword>
<gene>
    <name evidence="2" type="ORF">EWB00_004450</name>
</gene>
<dbReference type="InterPro" id="IPR057731">
    <property type="entry name" value="STIL_N"/>
</dbReference>
<feature type="domain" description="STIL N-terminal" evidence="1">
    <location>
        <begin position="155"/>
        <end position="337"/>
    </location>
</feature>
<evidence type="ECO:0000259" key="1">
    <source>
        <dbReference type="Pfam" id="PF15253"/>
    </source>
</evidence>
<protein>
    <submittedName>
        <fullName evidence="2">STIL centriolar assembly protein</fullName>
    </submittedName>
</protein>
<dbReference type="OrthoDB" id="76173at2759"/>
<dbReference type="EMBL" id="SKCS01000285">
    <property type="protein sequence ID" value="TNN11638.1"/>
    <property type="molecule type" value="Genomic_DNA"/>
</dbReference>
<evidence type="ECO:0000313" key="2">
    <source>
        <dbReference type="EMBL" id="TNN11638.1"/>
    </source>
</evidence>
<reference evidence="2 3" key="1">
    <citation type="submission" date="2019-03" db="EMBL/GenBank/DDBJ databases">
        <title>An improved genome assembly of the fluke Schistosoma japonicum.</title>
        <authorList>
            <person name="Hu W."/>
            <person name="Luo F."/>
            <person name="Yin M."/>
            <person name="Mo X."/>
            <person name="Sun C."/>
            <person name="Wu Q."/>
            <person name="Zhu B."/>
            <person name="Xiang M."/>
            <person name="Wang J."/>
            <person name="Wang Y."/>
            <person name="Zhang T."/>
            <person name="Xu B."/>
            <person name="Zheng H."/>
            <person name="Feng Z."/>
        </authorList>
    </citation>
    <scope>NUCLEOTIDE SEQUENCE [LARGE SCALE GENOMIC DNA]</scope>
    <source>
        <strain evidence="2">HuSjv2</strain>
        <tissue evidence="2">Worms</tissue>
    </source>
</reference>
<sequence length="1048" mass="117917">MVGKIKKQEKDEMFFFGSVSSKCDVKCMIPKKVCRLQTYLYGSFSCVGVSNLNVVVNRIELNKDYCQPCVSEEFVIPFELAKYDLSSGAENLFYDGAIQAIWSEFTLKPLSLNITNCIQFWAYACIGGESNHDVIKNLQDTSEENLSSKMYFSKFKVKCLVLDYLVGLTPVNKPPVISSPLVESLDTADFNLSKFNGSLDEFHNQSDVHFGYLRMTDTGQISLQLNTDPTVLISSIGVWISGVKETCDFRIWKACLHFILTNNNQMNGLAKSDQWGCMNTPKFSPMLLAVYGCDSTAPRFYEINMEFSYDLDTCDSSVLMLFHRYFKDPIKLKFAVLSSREDRIPFPKFSSALPEYFTWNLVNSSSADECSFAVLKNSVKRFCNFIQGLKYFEDRPIHPATPTLSSAVSQMFTSSVLINQSNAVNDLHLDPSSSKIINLNLPESHIPEASLLFEEGVKISNPSYSRHIVSEQFDKESLPREPPRKCDGLIKISESFNNNFVRDDNANYDPNRYRHFLKINTSNAPALSNGESSAKDTKYTANVDLKNAFSKIHGEFDTTNKTMHFQSILTKLPLNQLERLEQIIADMLDKKKMDYLVPYPSKDSPERDVDQYYSNKCEPKQSISIGVNTTFVSSEINLKNKEHLIVTRNCAVNNQNLQSSVPTTKSFLIDDGTNILPQNNNNVNNSKREWFIPNKSNPSCILQVKSTSLLYSKAMKQAEVQKNSKRRTETSDKYSLLLENIQHVLNNRKRCDCSMSAPNSNNNNFGKELRTSNSISPISHHDNCVNEYKNPEKVNQRVSNWLQCDSSLKTEVNDSTLLNGTCKRAHTYFGCNNSINQNVGVPSCVQNIHSVKVKEQDNNPPTSGRTSDTDQSIYLASLVNKYLSNKPIDNPGADTDSSIAVNYSLATLDYMKRHGIIGFDEKYEAYHYTIPPVVSSTPTANDRKPPSHLSSSIPFMSTNPKLSDLDASFTSGESLPNIINGLGLDKSTMTNICNTDMKYLSTLSACSSKKDTLILPISEVPHVFDSRPSVRNSPILDLERLRSLPKLL</sequence>
<dbReference type="AlphaFoldDB" id="A0A4Z2D5B0"/>
<proteinExistence type="predicted"/>
<evidence type="ECO:0000313" key="3">
    <source>
        <dbReference type="Proteomes" id="UP000311919"/>
    </source>
</evidence>
<dbReference type="Proteomes" id="UP000311919">
    <property type="component" value="Unassembled WGS sequence"/>
</dbReference>
<name>A0A4Z2D5B0_SCHJA</name>